<dbReference type="NCBIfam" id="TIGR02138">
    <property type="entry name" value="phosphate_pstC"/>
    <property type="match status" value="1"/>
</dbReference>
<evidence type="ECO:0000256" key="4">
    <source>
        <dbReference type="ARBA" id="ARBA00022475"/>
    </source>
</evidence>
<keyword evidence="5 10" id="KW-0592">Phosphate transport</keyword>
<evidence type="ECO:0000256" key="6">
    <source>
        <dbReference type="ARBA" id="ARBA00022692"/>
    </source>
</evidence>
<dbReference type="InterPro" id="IPR051124">
    <property type="entry name" value="Phosphate_Transport_Permease"/>
</dbReference>
<keyword evidence="13" id="KW-1185">Reference proteome</keyword>
<dbReference type="PATRIC" id="fig|1698260.3.peg.328"/>
<proteinExistence type="inferred from homology"/>
<dbReference type="Gene3D" id="1.10.3720.10">
    <property type="entry name" value="MetI-like"/>
    <property type="match status" value="1"/>
</dbReference>
<dbReference type="GO" id="GO:0006817">
    <property type="term" value="P:phosphate ion transport"/>
    <property type="evidence" value="ECO:0007669"/>
    <property type="project" value="UniProtKB-KW"/>
</dbReference>
<accession>A0A133U8M3</accession>
<dbReference type="CDD" id="cd06261">
    <property type="entry name" value="TM_PBP2"/>
    <property type="match status" value="1"/>
</dbReference>
<evidence type="ECO:0000313" key="13">
    <source>
        <dbReference type="Proteomes" id="UP000070184"/>
    </source>
</evidence>
<evidence type="ECO:0000256" key="8">
    <source>
        <dbReference type="ARBA" id="ARBA00023136"/>
    </source>
</evidence>
<dbReference type="PROSITE" id="PS50928">
    <property type="entry name" value="ABC_TM1"/>
    <property type="match status" value="1"/>
</dbReference>
<evidence type="ECO:0000256" key="7">
    <source>
        <dbReference type="ARBA" id="ARBA00022989"/>
    </source>
</evidence>
<dbReference type="SUPFAM" id="SSF161098">
    <property type="entry name" value="MetI-like"/>
    <property type="match status" value="1"/>
</dbReference>
<keyword evidence="3 9" id="KW-0813">Transport</keyword>
<keyword evidence="7 9" id="KW-1133">Transmembrane helix</keyword>
<comment type="function">
    <text evidence="10">Part of the binding-protein-dependent transport system for phosphate; probably responsible for the translocation of the substrate across the membrane.</text>
</comment>
<dbReference type="PANTHER" id="PTHR30425">
    <property type="entry name" value="PHOSPHATE TRANSPORT SYSTEM PERMEASE PROTEIN PST"/>
    <property type="match status" value="1"/>
</dbReference>
<evidence type="ECO:0000259" key="11">
    <source>
        <dbReference type="PROSITE" id="PS50928"/>
    </source>
</evidence>
<comment type="similarity">
    <text evidence="2 10">Belongs to the binding-protein-dependent transport system permease family. CysTW subfamily.</text>
</comment>
<keyword evidence="4 10" id="KW-1003">Cell membrane</keyword>
<dbReference type="InterPro" id="IPR035906">
    <property type="entry name" value="MetI-like_sf"/>
</dbReference>
<dbReference type="GO" id="GO:0005886">
    <property type="term" value="C:plasma membrane"/>
    <property type="evidence" value="ECO:0007669"/>
    <property type="project" value="UniProtKB-SubCell"/>
</dbReference>
<name>A0A133U8M3_9EURY</name>
<dbReference type="InterPro" id="IPR011864">
    <property type="entry name" value="Phosphate_PstC"/>
</dbReference>
<feature type="transmembrane region" description="Helical" evidence="9">
    <location>
        <begin position="23"/>
        <end position="44"/>
    </location>
</feature>
<feature type="transmembrane region" description="Helical" evidence="9">
    <location>
        <begin position="114"/>
        <end position="138"/>
    </location>
</feature>
<evidence type="ECO:0000256" key="5">
    <source>
        <dbReference type="ARBA" id="ARBA00022592"/>
    </source>
</evidence>
<evidence type="ECO:0000256" key="2">
    <source>
        <dbReference type="ARBA" id="ARBA00007069"/>
    </source>
</evidence>
<dbReference type="GO" id="GO:0005315">
    <property type="term" value="F:phosphate transmembrane transporter activity"/>
    <property type="evidence" value="ECO:0007669"/>
    <property type="project" value="InterPro"/>
</dbReference>
<comment type="caution">
    <text evidence="12">The sequence shown here is derived from an EMBL/GenBank/DDBJ whole genome shotgun (WGS) entry which is preliminary data.</text>
</comment>
<feature type="transmembrane region" description="Helical" evidence="9">
    <location>
        <begin position="158"/>
        <end position="181"/>
    </location>
</feature>
<dbReference type="InterPro" id="IPR000515">
    <property type="entry name" value="MetI-like"/>
</dbReference>
<dbReference type="EMBL" id="LHXK01000003">
    <property type="protein sequence ID" value="KXA90534.1"/>
    <property type="molecule type" value="Genomic_DNA"/>
</dbReference>
<reference evidence="12 13" key="1">
    <citation type="journal article" date="2016" name="Sci. Rep.">
        <title>Metabolic traits of an uncultured archaeal lineage -MSBL1- from brine pools of the Red Sea.</title>
        <authorList>
            <person name="Mwirichia R."/>
            <person name="Alam I."/>
            <person name="Rashid M."/>
            <person name="Vinu M."/>
            <person name="Ba-Alawi W."/>
            <person name="Anthony Kamau A."/>
            <person name="Kamanda Ngugi D."/>
            <person name="Goker M."/>
            <person name="Klenk H.P."/>
            <person name="Bajic V."/>
            <person name="Stingl U."/>
        </authorList>
    </citation>
    <scope>NUCLEOTIDE SEQUENCE [LARGE SCALE GENOMIC DNA]</scope>
    <source>
        <strain evidence="12">SCGC-AAA259B11</strain>
    </source>
</reference>
<comment type="subcellular location">
    <subcellularLocation>
        <location evidence="1 9">Cell membrane</location>
        <topology evidence="1 9">Multi-pass membrane protein</topology>
    </subcellularLocation>
</comment>
<feature type="transmembrane region" description="Helical" evidence="9">
    <location>
        <begin position="76"/>
        <end position="102"/>
    </location>
</feature>
<gene>
    <name evidence="12" type="ORF">AKJ61_00390</name>
</gene>
<dbReference type="Pfam" id="PF00528">
    <property type="entry name" value="BPD_transp_1"/>
    <property type="match status" value="1"/>
</dbReference>
<evidence type="ECO:0000256" key="1">
    <source>
        <dbReference type="ARBA" id="ARBA00004651"/>
    </source>
</evidence>
<feature type="transmembrane region" description="Helical" evidence="9">
    <location>
        <begin position="210"/>
        <end position="228"/>
    </location>
</feature>
<keyword evidence="8 9" id="KW-0472">Membrane</keyword>
<evidence type="ECO:0000256" key="3">
    <source>
        <dbReference type="ARBA" id="ARBA00022448"/>
    </source>
</evidence>
<evidence type="ECO:0000256" key="10">
    <source>
        <dbReference type="RuleBase" id="RU363054"/>
    </source>
</evidence>
<sequence>MKAQEDYLLNISKSLKDKLADKTLLIISAFSGLLLILIAGVMLYESQYFLTSESLIDTIFGTVWDFEKEIYGLRPYIIGSLLVTGIALLIGGIPSVFCAIYLSEYASSSLRKILKPFVDLLASIPSVVFGLWGMVVLVPFVRRQVGPFFGASTSGQSLLSGGVVLGIMITPIIISISDEVLQSVPEKYKKASLALGSTHWQAIKNNIKNVALPGIIGGVILGFGRAIGETIAMSMISGSATGAPSSIWDTFSTLTTLINNKIGYVAAEPKSVSALALAGFILLTIVLITNILGRIIVNKTTRRMKK</sequence>
<feature type="domain" description="ABC transmembrane type-1" evidence="11">
    <location>
        <begin position="77"/>
        <end position="293"/>
    </location>
</feature>
<dbReference type="Proteomes" id="UP000070184">
    <property type="component" value="Unassembled WGS sequence"/>
</dbReference>
<protein>
    <recommendedName>
        <fullName evidence="10">Phosphate transport system permease protein</fullName>
    </recommendedName>
</protein>
<dbReference type="PANTHER" id="PTHR30425:SF1">
    <property type="entry name" value="PHOSPHATE TRANSPORT SYSTEM PERMEASE PROTEIN PSTC"/>
    <property type="match status" value="1"/>
</dbReference>
<organism evidence="12 13">
    <name type="scientific">candidate division MSBL1 archaeon SCGC-AAA259B11</name>
    <dbReference type="NCBI Taxonomy" id="1698260"/>
    <lineage>
        <taxon>Archaea</taxon>
        <taxon>Methanobacteriati</taxon>
        <taxon>Methanobacteriota</taxon>
        <taxon>candidate division MSBL1</taxon>
    </lineage>
</organism>
<evidence type="ECO:0000313" key="12">
    <source>
        <dbReference type="EMBL" id="KXA90534.1"/>
    </source>
</evidence>
<dbReference type="AlphaFoldDB" id="A0A133U8M3"/>
<feature type="transmembrane region" description="Helical" evidence="9">
    <location>
        <begin position="274"/>
        <end position="297"/>
    </location>
</feature>
<evidence type="ECO:0000256" key="9">
    <source>
        <dbReference type="RuleBase" id="RU363032"/>
    </source>
</evidence>
<keyword evidence="6 9" id="KW-0812">Transmembrane</keyword>